<dbReference type="InterPro" id="IPR005959">
    <property type="entry name" value="Fumarylacetoacetase"/>
</dbReference>
<dbReference type="InterPro" id="IPR011234">
    <property type="entry name" value="Fumarylacetoacetase-like_C"/>
</dbReference>
<dbReference type="Pfam" id="PF09298">
    <property type="entry name" value="FAA_hydrolase_N"/>
    <property type="match status" value="1"/>
</dbReference>
<evidence type="ECO:0000256" key="5">
    <source>
        <dbReference type="ARBA" id="ARBA00014741"/>
    </source>
</evidence>
<keyword evidence="7 12" id="KW-0378">Hydrolase</keyword>
<protein>
    <recommendedName>
        <fullName evidence="5 12">Fumarylacetoacetase</fullName>
        <ecNumber evidence="4 12">3.7.1.2</ecNumber>
    </recommendedName>
    <alternativeName>
        <fullName evidence="12">Fumarylacetoacetate hydrolase</fullName>
    </alternativeName>
</protein>
<organism evidence="16 17">
    <name type="scientific">Huso huso</name>
    <name type="common">Beluga</name>
    <name type="synonym">Acipenser huso</name>
    <dbReference type="NCBI Taxonomy" id="61971"/>
    <lineage>
        <taxon>Eukaryota</taxon>
        <taxon>Metazoa</taxon>
        <taxon>Chordata</taxon>
        <taxon>Craniata</taxon>
        <taxon>Vertebrata</taxon>
        <taxon>Euteleostomi</taxon>
        <taxon>Actinopterygii</taxon>
        <taxon>Chondrostei</taxon>
        <taxon>Acipenseriformes</taxon>
        <taxon>Acipenseridae</taxon>
        <taxon>Huso</taxon>
    </lineage>
</organism>
<dbReference type="Gene3D" id="3.90.850.10">
    <property type="entry name" value="Fumarylacetoacetase-like, C-terminal domain"/>
    <property type="match status" value="1"/>
</dbReference>
<dbReference type="SUPFAM" id="SSF63433">
    <property type="entry name" value="Fumarylacetoacetate hydrolase, FAH, N-terminal domain"/>
    <property type="match status" value="1"/>
</dbReference>
<dbReference type="NCBIfam" id="TIGR01266">
    <property type="entry name" value="fum_ac_acetase"/>
    <property type="match status" value="1"/>
</dbReference>
<name>A0ABR0YW90_HUSHU</name>
<feature type="chain" id="PRO_5047127967" description="Fumarylacetoacetase" evidence="13">
    <location>
        <begin position="26"/>
        <end position="446"/>
    </location>
</feature>
<comment type="pathway">
    <text evidence="2 12">Amino-acid degradation; L-phenylalanine degradation; acetoacetate and fumarate from L-phenylalanine: step 6/6.</text>
</comment>
<keyword evidence="8 12" id="KW-0106">Calcium</keyword>
<proteinExistence type="inferred from homology"/>
<dbReference type="SUPFAM" id="SSF56529">
    <property type="entry name" value="FAH"/>
    <property type="match status" value="1"/>
</dbReference>
<evidence type="ECO:0000256" key="3">
    <source>
        <dbReference type="ARBA" id="ARBA00010211"/>
    </source>
</evidence>
<keyword evidence="13" id="KW-0732">Signal</keyword>
<evidence type="ECO:0000313" key="16">
    <source>
        <dbReference type="EMBL" id="KAK6476862.1"/>
    </source>
</evidence>
<dbReference type="Gene3D" id="2.30.30.230">
    <property type="entry name" value="Fumarylacetoacetase, N-terminal domain"/>
    <property type="match status" value="1"/>
</dbReference>
<dbReference type="InterPro" id="IPR036462">
    <property type="entry name" value="Fumarylacetoacetase_N_sf"/>
</dbReference>
<evidence type="ECO:0000259" key="15">
    <source>
        <dbReference type="Pfam" id="PF09298"/>
    </source>
</evidence>
<evidence type="ECO:0000256" key="1">
    <source>
        <dbReference type="ARBA" id="ARBA00000353"/>
    </source>
</evidence>
<evidence type="ECO:0000256" key="10">
    <source>
        <dbReference type="ARBA" id="ARBA00022878"/>
    </source>
</evidence>
<evidence type="ECO:0000259" key="14">
    <source>
        <dbReference type="Pfam" id="PF01557"/>
    </source>
</evidence>
<keyword evidence="11 12" id="KW-0585">Phenylalanine catabolism</keyword>
<dbReference type="PANTHER" id="PTHR43069:SF2">
    <property type="entry name" value="FUMARYLACETOACETASE"/>
    <property type="match status" value="1"/>
</dbReference>
<comment type="caution">
    <text evidence="16">The sequence shown here is derived from an EMBL/GenBank/DDBJ whole genome shotgun (WGS) entry which is preliminary data.</text>
</comment>
<dbReference type="EC" id="3.7.1.2" evidence="4 12"/>
<keyword evidence="6 12" id="KW-0479">Metal-binding</keyword>
<dbReference type="EMBL" id="JAHFZB010000022">
    <property type="protein sequence ID" value="KAK6476862.1"/>
    <property type="molecule type" value="Genomic_DNA"/>
</dbReference>
<dbReference type="Proteomes" id="UP001369086">
    <property type="component" value="Unassembled WGS sequence"/>
</dbReference>
<dbReference type="InterPro" id="IPR036663">
    <property type="entry name" value="Fumarylacetoacetase_C_sf"/>
</dbReference>
<comment type="catalytic activity">
    <reaction evidence="1 12">
        <text>4-fumarylacetoacetate + H2O = acetoacetate + fumarate + H(+)</text>
        <dbReference type="Rhea" id="RHEA:10244"/>
        <dbReference type="ChEBI" id="CHEBI:13705"/>
        <dbReference type="ChEBI" id="CHEBI:15377"/>
        <dbReference type="ChEBI" id="CHEBI:15378"/>
        <dbReference type="ChEBI" id="CHEBI:18034"/>
        <dbReference type="ChEBI" id="CHEBI:29806"/>
        <dbReference type="EC" id="3.7.1.2"/>
    </reaction>
</comment>
<keyword evidence="17" id="KW-1185">Reference proteome</keyword>
<evidence type="ECO:0000256" key="6">
    <source>
        <dbReference type="ARBA" id="ARBA00022723"/>
    </source>
</evidence>
<evidence type="ECO:0000256" key="13">
    <source>
        <dbReference type="SAM" id="SignalP"/>
    </source>
</evidence>
<evidence type="ECO:0000256" key="8">
    <source>
        <dbReference type="ARBA" id="ARBA00022837"/>
    </source>
</evidence>
<dbReference type="InterPro" id="IPR015377">
    <property type="entry name" value="Fumarylacetoacetase_N"/>
</dbReference>
<evidence type="ECO:0000256" key="11">
    <source>
        <dbReference type="ARBA" id="ARBA00023232"/>
    </source>
</evidence>
<keyword evidence="9 12" id="KW-0460">Magnesium</keyword>
<evidence type="ECO:0000256" key="7">
    <source>
        <dbReference type="ARBA" id="ARBA00022801"/>
    </source>
</evidence>
<feature type="signal peptide" evidence="13">
    <location>
        <begin position="1"/>
        <end position="25"/>
    </location>
</feature>
<reference evidence="16 17" key="1">
    <citation type="submission" date="2021-05" db="EMBL/GenBank/DDBJ databases">
        <authorList>
            <person name="Zahm M."/>
            <person name="Klopp C."/>
            <person name="Cabau C."/>
            <person name="Kuhl H."/>
            <person name="Suciu R."/>
            <person name="Ciorpac M."/>
            <person name="Holostenco D."/>
            <person name="Gessner J."/>
            <person name="Wuertz S."/>
            <person name="Hohne C."/>
            <person name="Stock M."/>
            <person name="Gislard M."/>
            <person name="Lluch J."/>
            <person name="Milhes M."/>
            <person name="Lampietro C."/>
            <person name="Lopez Roques C."/>
            <person name="Donnadieu C."/>
            <person name="Du K."/>
            <person name="Schartl M."/>
            <person name="Guiguen Y."/>
        </authorList>
    </citation>
    <scope>NUCLEOTIDE SEQUENCE [LARGE SCALE GENOMIC DNA]</scope>
    <source>
        <strain evidence="16">Hh-F2</strain>
        <tissue evidence="16">Blood</tissue>
    </source>
</reference>
<evidence type="ECO:0000256" key="4">
    <source>
        <dbReference type="ARBA" id="ARBA00012094"/>
    </source>
</evidence>
<sequence length="446" mass="49810">MAAVTNVWEWLVLVLLLLKILPVRYCCYNMSFIKVEENSDFPIHNLPYGIFSTPDNPRHRIGVAIGDQILDLGVIKPLFSGPVLSKHQDVFDQPTLNAFMGLGHEAWKEARTVLQKLLSANETTLQEDVGLRSRAFVHQSLAEMHLPAEIGDYTDFYSSRDHATNVGIMFRGKENALMPNWLHLPVGYHGRASSVVVSGTPLRRPMGQIRPDETKPPVYGSCKLLDIELEMAFFVGPGNKLGEPIPIHKAHEHIFGMVLMNDWSARDIQKWEYVPLGPFLGKSFGTTISPWVVPMEALMPFAQPNSVQDPKPLPYLCHDDPYTFDINLFVSVKGETMKEPATISKSNFKYMYWTMKQQLAHHTVSGCNVRPGDLLASGTISGPDAESFGSMLELSWKGTKTIDLGDGQTRKFLQDGDEVIMTGYCQGKGYRVGFGQCRGKVLPALQ</sequence>
<dbReference type="Pfam" id="PF01557">
    <property type="entry name" value="FAA_hydrolase"/>
    <property type="match status" value="1"/>
</dbReference>
<comment type="similarity">
    <text evidence="3 12">Belongs to the FAH family.</text>
</comment>
<evidence type="ECO:0000256" key="9">
    <source>
        <dbReference type="ARBA" id="ARBA00022842"/>
    </source>
</evidence>
<comment type="cofactor">
    <cofactor evidence="12">
        <name>Mg(2+)</name>
        <dbReference type="ChEBI" id="CHEBI:18420"/>
    </cofactor>
    <cofactor evidence="12">
        <name>Ca(2+)</name>
        <dbReference type="ChEBI" id="CHEBI:29108"/>
    </cofactor>
</comment>
<accession>A0ABR0YW90</accession>
<dbReference type="PANTHER" id="PTHR43069">
    <property type="entry name" value="FUMARYLACETOACETASE"/>
    <property type="match status" value="1"/>
</dbReference>
<feature type="domain" description="Fumarylacetoacetase-like C-terminal" evidence="14">
    <location>
        <begin position="154"/>
        <end position="441"/>
    </location>
</feature>
<keyword evidence="10 12" id="KW-0828">Tyrosine catabolism</keyword>
<feature type="domain" description="Fumarylacetoacetase N-terminal" evidence="15">
    <location>
        <begin position="44"/>
        <end position="147"/>
    </location>
</feature>
<evidence type="ECO:0000256" key="12">
    <source>
        <dbReference type="RuleBase" id="RU366008"/>
    </source>
</evidence>
<evidence type="ECO:0000313" key="17">
    <source>
        <dbReference type="Proteomes" id="UP001369086"/>
    </source>
</evidence>
<evidence type="ECO:0000256" key="2">
    <source>
        <dbReference type="ARBA" id="ARBA00004782"/>
    </source>
</evidence>
<gene>
    <name evidence="16" type="ORF">HHUSO_G23369</name>
</gene>